<gene>
    <name evidence="1" type="ORF">ACFQ4M_10410</name>
</gene>
<proteinExistence type="predicted"/>
<keyword evidence="2" id="KW-1185">Reference proteome</keyword>
<name>A0ABW3WE76_9RHOO</name>
<organism evidence="1 2">
    <name type="scientific">Thauera mechernichensis</name>
    <dbReference type="NCBI Taxonomy" id="82788"/>
    <lineage>
        <taxon>Bacteria</taxon>
        <taxon>Pseudomonadati</taxon>
        <taxon>Pseudomonadota</taxon>
        <taxon>Betaproteobacteria</taxon>
        <taxon>Rhodocyclales</taxon>
        <taxon>Zoogloeaceae</taxon>
        <taxon>Thauera</taxon>
    </lineage>
</organism>
<dbReference type="Gene3D" id="1.10.10.10">
    <property type="entry name" value="Winged helix-like DNA-binding domain superfamily/Winged helix DNA-binding domain"/>
    <property type="match status" value="1"/>
</dbReference>
<sequence>MGVIRYSDLERANSTRALSFHLDLNTSTLSSSDGRNLKLPCEEALLLGQLARAPHTEFSSLALVAIVAPLGEDPELSRMHAHLFRLRQKLVALDRRMVIAPGQRLTYFYAGPEIRVTAPRPGA</sequence>
<protein>
    <recommendedName>
        <fullName evidence="3">OmpR/PhoB-type domain-containing protein</fullName>
    </recommendedName>
</protein>
<comment type="caution">
    <text evidence="1">The sequence shown here is derived from an EMBL/GenBank/DDBJ whole genome shotgun (WGS) entry which is preliminary data.</text>
</comment>
<dbReference type="InterPro" id="IPR036388">
    <property type="entry name" value="WH-like_DNA-bd_sf"/>
</dbReference>
<dbReference type="Proteomes" id="UP001597158">
    <property type="component" value="Unassembled WGS sequence"/>
</dbReference>
<accession>A0ABW3WE76</accession>
<reference evidence="2" key="1">
    <citation type="journal article" date="2019" name="Int. J. Syst. Evol. Microbiol.">
        <title>The Global Catalogue of Microorganisms (GCM) 10K type strain sequencing project: providing services to taxonomists for standard genome sequencing and annotation.</title>
        <authorList>
            <consortium name="The Broad Institute Genomics Platform"/>
            <consortium name="The Broad Institute Genome Sequencing Center for Infectious Disease"/>
            <person name="Wu L."/>
            <person name="Ma J."/>
        </authorList>
    </citation>
    <scope>NUCLEOTIDE SEQUENCE [LARGE SCALE GENOMIC DNA]</scope>
    <source>
        <strain evidence="2">CCUG 48884</strain>
    </source>
</reference>
<evidence type="ECO:0000313" key="1">
    <source>
        <dbReference type="EMBL" id="MFD1263997.1"/>
    </source>
</evidence>
<dbReference type="SUPFAM" id="SSF46894">
    <property type="entry name" value="C-terminal effector domain of the bipartite response regulators"/>
    <property type="match status" value="1"/>
</dbReference>
<dbReference type="RefSeq" id="WP_277832444.1">
    <property type="nucleotide sequence ID" value="NZ_JARQZE010000005.1"/>
</dbReference>
<dbReference type="InterPro" id="IPR016032">
    <property type="entry name" value="Sig_transdc_resp-reg_C-effctor"/>
</dbReference>
<dbReference type="EMBL" id="JBHTMC010000020">
    <property type="protein sequence ID" value="MFD1263997.1"/>
    <property type="molecule type" value="Genomic_DNA"/>
</dbReference>
<evidence type="ECO:0008006" key="3">
    <source>
        <dbReference type="Google" id="ProtNLM"/>
    </source>
</evidence>
<evidence type="ECO:0000313" key="2">
    <source>
        <dbReference type="Proteomes" id="UP001597158"/>
    </source>
</evidence>